<evidence type="ECO:0000313" key="4">
    <source>
        <dbReference type="Proteomes" id="UP000285430"/>
    </source>
</evidence>
<dbReference type="EMBL" id="QUTG01003132">
    <property type="protein sequence ID" value="RHY93046.1"/>
    <property type="molecule type" value="Genomic_DNA"/>
</dbReference>
<dbReference type="AlphaFoldDB" id="A0A3R6XJ43"/>
<protein>
    <recommendedName>
        <fullName evidence="6">Tyrosine specific protein phosphatases domain-containing protein</fullName>
    </recommendedName>
</protein>
<dbReference type="Gene3D" id="3.90.190.10">
    <property type="entry name" value="Protein tyrosine phosphatase superfamily"/>
    <property type="match status" value="2"/>
</dbReference>
<evidence type="ECO:0008006" key="6">
    <source>
        <dbReference type="Google" id="ProtNLM"/>
    </source>
</evidence>
<gene>
    <name evidence="2" type="ORF">DYB35_001204</name>
    <name evidence="3" type="ORF">DYB37_001312</name>
</gene>
<organism evidence="3 4">
    <name type="scientific">Aphanomyces astaci</name>
    <name type="common">Crayfish plague agent</name>
    <dbReference type="NCBI Taxonomy" id="112090"/>
    <lineage>
        <taxon>Eukaryota</taxon>
        <taxon>Sar</taxon>
        <taxon>Stramenopiles</taxon>
        <taxon>Oomycota</taxon>
        <taxon>Saprolegniomycetes</taxon>
        <taxon>Saprolegniales</taxon>
        <taxon>Verrucalvaceae</taxon>
        <taxon>Aphanomyces</taxon>
    </lineage>
</organism>
<dbReference type="Proteomes" id="UP000285712">
    <property type="component" value="Unassembled WGS sequence"/>
</dbReference>
<dbReference type="InterPro" id="IPR029021">
    <property type="entry name" value="Prot-tyrosine_phosphatase-like"/>
</dbReference>
<name>A0A3R6XJ43_APHAT</name>
<dbReference type="SUPFAM" id="SSF52799">
    <property type="entry name" value="(Phosphotyrosine protein) phosphatases II"/>
    <property type="match status" value="2"/>
</dbReference>
<comment type="caution">
    <text evidence="3">The sequence shown here is derived from an EMBL/GenBank/DDBJ whole genome shotgun (WGS) entry which is preliminary data.</text>
</comment>
<dbReference type="VEuPathDB" id="FungiDB:H257_17287"/>
<reference evidence="4 5" key="1">
    <citation type="submission" date="2018-08" db="EMBL/GenBank/DDBJ databases">
        <title>Aphanomyces genome sequencing and annotation.</title>
        <authorList>
            <person name="Minardi D."/>
            <person name="Oidtmann B."/>
            <person name="Van Der Giezen M."/>
            <person name="Studholme D.J."/>
        </authorList>
    </citation>
    <scope>NUCLEOTIDE SEQUENCE [LARGE SCALE GENOMIC DNA]</scope>
    <source>
        <strain evidence="3 4">Da</strain>
        <strain evidence="2 5">Sv</strain>
    </source>
</reference>
<evidence type="ECO:0000313" key="2">
    <source>
        <dbReference type="EMBL" id="RHY93046.1"/>
    </source>
</evidence>
<dbReference type="EMBL" id="QUTH01002885">
    <property type="protein sequence ID" value="RHZ23241.1"/>
    <property type="molecule type" value="Genomic_DNA"/>
</dbReference>
<sequence length="383" mass="42872">MVFAWDWTQRILVSDKIVYVEWRHEPSTTWFYARGLTSFDLDGHLLDTSTLRLCQVIESHVHLLRPGHQLCVSVRTSTDSSVRTRAVCVLACYNLLHHHTLSVTDAWIPFDSLHIVPFFDRLSCLHVLDCVRGVDKARACGFIPPDHHHVDAPPFTWLSKKVLTFPSPSCTLDTFMPYFHAHNVTLILALHPPVYCFDTLDIEYMDLICPDDMHSDDIMLGRILDAIESTPGVVAVHGLHRIRTFLGGYLMRTHGFSAAEAAGWLHATHPYNVDGDQLFPHMLRRWHAVLDTSTDTRRDADARPRSSSSLKINIGGISFGSSLLLGSSTTKSQDKSTLSKKKNVPPQLVKTSSRSNDVAECGGSTSRGHSRERSLKTATPVQS</sequence>
<evidence type="ECO:0000256" key="1">
    <source>
        <dbReference type="SAM" id="MobiDB-lite"/>
    </source>
</evidence>
<evidence type="ECO:0000313" key="5">
    <source>
        <dbReference type="Proteomes" id="UP000285712"/>
    </source>
</evidence>
<evidence type="ECO:0000313" key="3">
    <source>
        <dbReference type="EMBL" id="RHZ23241.1"/>
    </source>
</evidence>
<accession>A0A3R6XJ43</accession>
<dbReference type="Proteomes" id="UP000285430">
    <property type="component" value="Unassembled WGS sequence"/>
</dbReference>
<proteinExistence type="predicted"/>
<feature type="region of interest" description="Disordered" evidence="1">
    <location>
        <begin position="327"/>
        <end position="383"/>
    </location>
</feature>